<reference evidence="1 4" key="3">
    <citation type="submission" date="2019-06" db="EMBL/GenBank/DDBJ databases">
        <title>Whole genome shotgun sequence of Brevibacillus reuszeri NBRC 15719.</title>
        <authorList>
            <person name="Hosoyama A."/>
            <person name="Uohara A."/>
            <person name="Ohji S."/>
            <person name="Ichikawa N."/>
        </authorList>
    </citation>
    <scope>NUCLEOTIDE SEQUENCE [LARGE SCALE GENOMIC DNA]</scope>
    <source>
        <strain evidence="1 4">NBRC 15719</strain>
    </source>
</reference>
<name>A0A0K9YWU8_9BACL</name>
<protein>
    <submittedName>
        <fullName evidence="2">Uncharacterized protein</fullName>
    </submittedName>
</protein>
<sequence>MEVFFDLGKYRKAVLWKNELPSLPRDIDQETKFSLQLNEPVVSENKKLALELKLPRNSSYYALLGVEFVPNQTSELLVNIKLNDSNGPSYNSEIELHEEIFSGIPSEYANSIIKSAKEKLLESNWQYAGNLTFVIGAHSLVGSSDAIFSKVTKTLLALLSMDLSLTSSLSDESVICSELDK</sequence>
<organism evidence="2 3">
    <name type="scientific">Brevibacillus reuszeri</name>
    <dbReference type="NCBI Taxonomy" id="54915"/>
    <lineage>
        <taxon>Bacteria</taxon>
        <taxon>Bacillati</taxon>
        <taxon>Bacillota</taxon>
        <taxon>Bacilli</taxon>
        <taxon>Bacillales</taxon>
        <taxon>Paenibacillaceae</taxon>
        <taxon>Brevibacillus</taxon>
    </lineage>
</organism>
<evidence type="ECO:0000313" key="2">
    <source>
        <dbReference type="EMBL" id="KNB73163.1"/>
    </source>
</evidence>
<dbReference type="PATRIC" id="fig|54915.3.peg.6198"/>
<gene>
    <name evidence="2" type="ORF">ADS79_04090</name>
    <name evidence="1" type="ORF">BRE01_21950</name>
</gene>
<accession>A0A0K9YWU8</accession>
<dbReference type="Proteomes" id="UP000319578">
    <property type="component" value="Unassembled WGS sequence"/>
</dbReference>
<dbReference type="Proteomes" id="UP000036834">
    <property type="component" value="Unassembled WGS sequence"/>
</dbReference>
<reference evidence="3" key="1">
    <citation type="submission" date="2015-07" db="EMBL/GenBank/DDBJ databases">
        <title>Genome sequencing project for genomic taxonomy and phylogenomics of Bacillus-like bacteria.</title>
        <authorList>
            <person name="Liu B."/>
            <person name="Wang J."/>
            <person name="Zhu Y."/>
            <person name="Liu G."/>
            <person name="Chen Q."/>
            <person name="Chen Z."/>
            <person name="Lan J."/>
            <person name="Che J."/>
            <person name="Ge C."/>
            <person name="Shi H."/>
            <person name="Pan Z."/>
            <person name="Liu X."/>
        </authorList>
    </citation>
    <scope>NUCLEOTIDE SEQUENCE [LARGE SCALE GENOMIC DNA]</scope>
    <source>
        <strain evidence="3">DSM 9887</strain>
    </source>
</reference>
<dbReference type="EMBL" id="BJON01000008">
    <property type="protein sequence ID" value="GED68493.1"/>
    <property type="molecule type" value="Genomic_DNA"/>
</dbReference>
<dbReference type="OrthoDB" id="2617348at2"/>
<dbReference type="AlphaFoldDB" id="A0A0K9YWU8"/>
<proteinExistence type="predicted"/>
<dbReference type="EMBL" id="LGIQ01000005">
    <property type="protein sequence ID" value="KNB73163.1"/>
    <property type="molecule type" value="Genomic_DNA"/>
</dbReference>
<evidence type="ECO:0000313" key="1">
    <source>
        <dbReference type="EMBL" id="GED68493.1"/>
    </source>
</evidence>
<comment type="caution">
    <text evidence="2">The sequence shown here is derived from an EMBL/GenBank/DDBJ whole genome shotgun (WGS) entry which is preliminary data.</text>
</comment>
<reference evidence="2" key="2">
    <citation type="submission" date="2015-07" db="EMBL/GenBank/DDBJ databases">
        <title>MeaNS - Measles Nucleotide Surveillance Program.</title>
        <authorList>
            <person name="Tran T."/>
            <person name="Druce J."/>
        </authorList>
    </citation>
    <scope>NUCLEOTIDE SEQUENCE</scope>
    <source>
        <strain evidence="2">DSM 9887</strain>
    </source>
</reference>
<dbReference type="STRING" id="54915.ADS79_04090"/>
<evidence type="ECO:0000313" key="3">
    <source>
        <dbReference type="Proteomes" id="UP000036834"/>
    </source>
</evidence>
<keyword evidence="4" id="KW-1185">Reference proteome</keyword>
<evidence type="ECO:0000313" key="4">
    <source>
        <dbReference type="Proteomes" id="UP000319578"/>
    </source>
</evidence>
<dbReference type="RefSeq" id="WP_049737153.1">
    <property type="nucleotide sequence ID" value="NZ_BJON01000008.1"/>
</dbReference>